<dbReference type="PANTHER" id="PTHR28268:SF1">
    <property type="entry name" value="MICOS SUBUNIT MIC26"/>
    <property type="match status" value="1"/>
</dbReference>
<dbReference type="OrthoDB" id="2399148at2759"/>
<dbReference type="InterPro" id="IPR019166">
    <property type="entry name" value="MIC26/MIC27"/>
</dbReference>
<feature type="coiled-coil region" evidence="2">
    <location>
        <begin position="222"/>
        <end position="278"/>
    </location>
</feature>
<dbReference type="GO" id="GO:0042407">
    <property type="term" value="P:cristae formation"/>
    <property type="evidence" value="ECO:0007669"/>
    <property type="project" value="InterPro"/>
</dbReference>
<feature type="region of interest" description="Disordered" evidence="3">
    <location>
        <begin position="312"/>
        <end position="345"/>
    </location>
</feature>
<evidence type="ECO:0000256" key="1">
    <source>
        <dbReference type="RuleBase" id="RU363021"/>
    </source>
</evidence>
<protein>
    <recommendedName>
        <fullName evidence="1">MICOS complex subunit</fullName>
    </recommendedName>
</protein>
<comment type="subcellular location">
    <subcellularLocation>
        <location evidence="1">Mitochondrion inner membrane</location>
    </subcellularLocation>
</comment>
<keyword evidence="1" id="KW-0472">Membrane</keyword>
<dbReference type="EMBL" id="QKWK01000006">
    <property type="protein sequence ID" value="TXT08986.1"/>
    <property type="molecule type" value="Genomic_DNA"/>
</dbReference>
<evidence type="ECO:0000256" key="3">
    <source>
        <dbReference type="SAM" id="MobiDB-lite"/>
    </source>
</evidence>
<sequence length="345" mass="36826">MAVSAATTVALADDGAAAAAPASSVHPGPQLPIYSSADEAKPVVLVETVNPLTEHITTAREATCNALGSARSVVEDGVSRWIGFERKVEGEVKQIVSPDESLTPGLIYVAVAGLTGSVLTRTRSFPVRFLAPPVFALAALPYFLPKTAHNLRQYVSDAEDKHFPEFAEKHDRINNALELHWQLALDKLRGAGQDVSAWSDKAVESVESATGLKMAEAVRVGQERVEAAAARAKQEVERAAEKAKAKANETAEKAKEKANEAAASIKSAREEVKEAAAQPVEVKTLAITIDNTPVAQVDVPLPVEVSDKLAALKETKAPEDKAPEVKEEKKVEEPAKPKDEGKRLV</sequence>
<accession>A0A7D8Z5D1</accession>
<gene>
    <name evidence="4" type="ORF">VHUM_02460</name>
</gene>
<comment type="subunit">
    <text evidence="1">Component of the mitochondrial contact site and cristae organizing system (MICOS) complex.</text>
</comment>
<dbReference type="Proteomes" id="UP000473826">
    <property type="component" value="Unassembled WGS sequence"/>
</dbReference>
<keyword evidence="5" id="KW-1185">Reference proteome</keyword>
<dbReference type="PANTHER" id="PTHR28268">
    <property type="entry name" value="MICOS SUBUNIT MIC26"/>
    <property type="match status" value="1"/>
</dbReference>
<evidence type="ECO:0000313" key="5">
    <source>
        <dbReference type="Proteomes" id="UP000473826"/>
    </source>
</evidence>
<evidence type="ECO:0000256" key="2">
    <source>
        <dbReference type="SAM" id="Coils"/>
    </source>
</evidence>
<proteinExistence type="predicted"/>
<keyword evidence="1" id="KW-0496">Mitochondrion</keyword>
<dbReference type="GO" id="GO:0044284">
    <property type="term" value="C:mitochondrial crista junction"/>
    <property type="evidence" value="ECO:0007669"/>
    <property type="project" value="TreeGrafter"/>
</dbReference>
<dbReference type="Pfam" id="PF09769">
    <property type="entry name" value="ApoO"/>
    <property type="match status" value="1"/>
</dbReference>
<dbReference type="AlphaFoldDB" id="A0A7D8Z5D1"/>
<keyword evidence="2" id="KW-0175">Coiled coil</keyword>
<keyword evidence="1" id="KW-0999">Mitochondrion inner membrane</keyword>
<dbReference type="Gene3D" id="1.20.120.20">
    <property type="entry name" value="Apolipoprotein"/>
    <property type="match status" value="1"/>
</dbReference>
<reference evidence="4 5" key="1">
    <citation type="journal article" date="2019" name="PLoS Genet.">
        <title>Convergent evolution of linked mating-type loci in basidiomycete fungi.</title>
        <authorList>
            <person name="Sun S."/>
            <person name="Coelho M.A."/>
            <person name="Heitman J."/>
            <person name="Nowrousian M."/>
        </authorList>
    </citation>
    <scope>NUCLEOTIDE SEQUENCE [LARGE SCALE GENOMIC DNA]</scope>
    <source>
        <strain evidence="4 5">CBS 4282</strain>
    </source>
</reference>
<dbReference type="InterPro" id="IPR033181">
    <property type="entry name" value="Mic26_fungi"/>
</dbReference>
<name>A0A7D8Z5D1_VANHU</name>
<dbReference type="GO" id="GO:0061617">
    <property type="term" value="C:MICOS complex"/>
    <property type="evidence" value="ECO:0007669"/>
    <property type="project" value="UniProtKB-UniRule"/>
</dbReference>
<organism evidence="4 5">
    <name type="scientific">Vanrija humicola</name>
    <name type="common">Yeast</name>
    <name type="synonym">Cryptococcus humicola</name>
    <dbReference type="NCBI Taxonomy" id="5417"/>
    <lineage>
        <taxon>Eukaryota</taxon>
        <taxon>Fungi</taxon>
        <taxon>Dikarya</taxon>
        <taxon>Basidiomycota</taxon>
        <taxon>Agaricomycotina</taxon>
        <taxon>Tremellomycetes</taxon>
        <taxon>Trichosporonales</taxon>
        <taxon>Trichosporonaceae</taxon>
        <taxon>Vanrija</taxon>
    </lineage>
</organism>
<evidence type="ECO:0000313" key="4">
    <source>
        <dbReference type="EMBL" id="TXT08986.1"/>
    </source>
</evidence>
<comment type="caution">
    <text evidence="4">The sequence shown here is derived from an EMBL/GenBank/DDBJ whole genome shotgun (WGS) entry which is preliminary data.</text>
</comment>
<comment type="function">
    <text evidence="1">Component of the MICOS complex, a large protein complex of the mitochondrial inner membrane that plays crucial roles in the maintenance of crista junctions, inner membrane architecture, and formation of contact sites to the outer membrane.</text>
</comment>